<keyword evidence="9" id="KW-1185">Reference proteome</keyword>
<evidence type="ECO:0000259" key="6">
    <source>
        <dbReference type="Pfam" id="PF03958"/>
    </source>
</evidence>
<protein>
    <submittedName>
        <fullName evidence="8">EscC/YscC/HrcC family type III secretion system outer membrane ring protein</fullName>
    </submittedName>
</protein>
<evidence type="ECO:0000259" key="7">
    <source>
        <dbReference type="Pfam" id="PF21304"/>
    </source>
</evidence>
<dbReference type="InterPro" id="IPR038591">
    <property type="entry name" value="NolW-like_sf"/>
</dbReference>
<evidence type="ECO:0000256" key="3">
    <source>
        <dbReference type="RuleBase" id="RU004003"/>
    </source>
</evidence>
<dbReference type="InterPro" id="IPR049034">
    <property type="entry name" value="T3S_SPI-1_N0"/>
</dbReference>
<comment type="similarity">
    <text evidence="3">Belongs to the bacterial secretin family.</text>
</comment>
<dbReference type="InterPro" id="IPR005644">
    <property type="entry name" value="NolW-like"/>
</dbReference>
<dbReference type="NCBIfam" id="TIGR02516">
    <property type="entry name" value="type_III_yscC"/>
    <property type="match status" value="1"/>
</dbReference>
<dbReference type="Gene3D" id="3.55.50.30">
    <property type="match status" value="1"/>
</dbReference>
<feature type="domain" description="SPI-1 type 3 secretion system secretin N0" evidence="7">
    <location>
        <begin position="45"/>
        <end position="113"/>
    </location>
</feature>
<dbReference type="PANTHER" id="PTHR30332">
    <property type="entry name" value="PROBABLE GENERAL SECRETION PATHWAY PROTEIN D"/>
    <property type="match status" value="1"/>
</dbReference>
<evidence type="ECO:0000313" key="8">
    <source>
        <dbReference type="EMBL" id="MUF04744.1"/>
    </source>
</evidence>
<keyword evidence="4" id="KW-0813">Transport</keyword>
<comment type="subcellular location">
    <subcellularLocation>
        <location evidence="1 4">Cell outer membrane</location>
    </subcellularLocation>
</comment>
<dbReference type="GO" id="GO:0009306">
    <property type="term" value="P:protein secretion"/>
    <property type="evidence" value="ECO:0007669"/>
    <property type="project" value="InterPro"/>
</dbReference>
<dbReference type="GO" id="GO:0015627">
    <property type="term" value="C:type II protein secretion system complex"/>
    <property type="evidence" value="ECO:0007669"/>
    <property type="project" value="TreeGrafter"/>
</dbReference>
<evidence type="ECO:0000256" key="2">
    <source>
        <dbReference type="ARBA" id="ARBA00022729"/>
    </source>
</evidence>
<dbReference type="InterPro" id="IPR004846">
    <property type="entry name" value="T2SS/T3SS_dom"/>
</dbReference>
<dbReference type="PANTHER" id="PTHR30332:SF5">
    <property type="entry name" value="SPI-1 TYPE 3 SECRETION SYSTEM SECRETIN"/>
    <property type="match status" value="1"/>
</dbReference>
<dbReference type="InterPro" id="IPR003522">
    <property type="entry name" value="T3SS_OM_pore_YscC"/>
</dbReference>
<dbReference type="Gene3D" id="3.30.1370.120">
    <property type="match status" value="2"/>
</dbReference>
<sequence>MPGHAGKPVVYRDQLAAIYRHVSLRRCWLCWLLMLGSTPVLGEVYQARDENLHTFFTALSVSLGQPIVVSPAIARKHISGTFDFGSAQRTLEATALQQGLIWYSDGQVLHLYDASEAKSSVVALRHISVDMLRGFMRRSGLSEARYPLREGGTRMFYVSGPANYVDQVLRLAQLMDRQREELRMGTQKIGVVQVLNTHVADRQYAMGDQQVNVPGMASMIEKLLAGEQKKTSPLPSGLLADKNIAVMAYPDTNSLLIKGKPEQVRFIESLVAELDVPKRLVEVSLWLVDVDRDELKKIGMQVRQKSKSEDVAPFATRALAPLEDNAFMNRITALERRRLAKVVTLPVILTQENVPAVFHDNQTFYLPRPGTDSDEWQPVTYGTQVSVLPRFAEANEIEMLLTIEDGRQLGKPRHGDKPLAAVGHIGINTVVRVTQGDRLWVGDFPRAANGAARGAAFGLIANGVRLFVIQAKAVGDISIGPGHSPPLAPSQYQRVKRAFLRSTEL</sequence>
<dbReference type="OrthoDB" id="9779724at2"/>
<dbReference type="GO" id="GO:0009279">
    <property type="term" value="C:cell outer membrane"/>
    <property type="evidence" value="ECO:0007669"/>
    <property type="project" value="UniProtKB-SubCell"/>
</dbReference>
<comment type="caution">
    <text evidence="8">The sequence shown here is derived from an EMBL/GenBank/DDBJ whole genome shotgun (WGS) entry which is preliminary data.</text>
</comment>
<evidence type="ECO:0000256" key="1">
    <source>
        <dbReference type="ARBA" id="ARBA00004442"/>
    </source>
</evidence>
<proteinExistence type="inferred from homology"/>
<feature type="domain" description="NolW-like" evidence="6">
    <location>
        <begin position="213"/>
        <end position="279"/>
    </location>
</feature>
<gene>
    <name evidence="8" type="ORF">GNF76_10385</name>
</gene>
<evidence type="ECO:0000256" key="4">
    <source>
        <dbReference type="RuleBase" id="RU004004"/>
    </source>
</evidence>
<dbReference type="Pfam" id="PF21304">
    <property type="entry name" value="T3S_SPI-1_N0"/>
    <property type="match status" value="1"/>
</dbReference>
<reference evidence="8 9" key="1">
    <citation type="submission" date="2019-11" db="EMBL/GenBank/DDBJ databases">
        <title>Pseudomonas karstica sp. nov. and Pseudomonas spelaei sp. nov. from karst caves.</title>
        <authorList>
            <person name="Zeman M."/>
        </authorList>
    </citation>
    <scope>NUCLEOTIDE SEQUENCE [LARGE SCALE GENOMIC DNA]</scope>
    <source>
        <strain evidence="8 9">CCM 7893</strain>
    </source>
</reference>
<dbReference type="Proteomes" id="UP000438196">
    <property type="component" value="Unassembled WGS sequence"/>
</dbReference>
<dbReference type="InterPro" id="IPR050810">
    <property type="entry name" value="Bact_Secretion_Sys_Channel"/>
</dbReference>
<dbReference type="EMBL" id="WNNK01000007">
    <property type="protein sequence ID" value="MUF04744.1"/>
    <property type="molecule type" value="Genomic_DNA"/>
</dbReference>
<organism evidence="8 9">
    <name type="scientific">Pseudomonas spelaei</name>
    <dbReference type="NCBI Taxonomy" id="1055469"/>
    <lineage>
        <taxon>Bacteria</taxon>
        <taxon>Pseudomonadati</taxon>
        <taxon>Pseudomonadota</taxon>
        <taxon>Gammaproteobacteria</taxon>
        <taxon>Pseudomonadales</taxon>
        <taxon>Pseudomonadaceae</taxon>
        <taxon>Pseudomonas</taxon>
    </lineage>
</organism>
<dbReference type="PRINTS" id="PR01337">
    <property type="entry name" value="TYPE3OMGPROT"/>
</dbReference>
<dbReference type="Pfam" id="PF03958">
    <property type="entry name" value="Secretin_N"/>
    <property type="match status" value="1"/>
</dbReference>
<keyword evidence="2" id="KW-0732">Signal</keyword>
<feature type="domain" description="Type II/III secretion system secretin-like" evidence="5">
    <location>
        <begin position="333"/>
        <end position="442"/>
    </location>
</feature>
<accession>A0A6I3W9Y5</accession>
<evidence type="ECO:0000313" key="9">
    <source>
        <dbReference type="Proteomes" id="UP000438196"/>
    </source>
</evidence>
<name>A0A6I3W9Y5_9PSED</name>
<dbReference type="AlphaFoldDB" id="A0A6I3W9Y5"/>
<dbReference type="Pfam" id="PF00263">
    <property type="entry name" value="Secretin"/>
    <property type="match status" value="1"/>
</dbReference>
<evidence type="ECO:0000259" key="5">
    <source>
        <dbReference type="Pfam" id="PF00263"/>
    </source>
</evidence>